<keyword evidence="7" id="KW-1185">Reference proteome</keyword>
<dbReference type="PANTHER" id="PTHR30055">
    <property type="entry name" value="HTH-TYPE TRANSCRIPTIONAL REGULATOR RUTR"/>
    <property type="match status" value="1"/>
</dbReference>
<dbReference type="RefSeq" id="WP_176980861.1">
    <property type="nucleotide sequence ID" value="NZ_FNRY01000001.1"/>
</dbReference>
<dbReference type="GO" id="GO:0000976">
    <property type="term" value="F:transcription cis-regulatory region binding"/>
    <property type="evidence" value="ECO:0007669"/>
    <property type="project" value="TreeGrafter"/>
</dbReference>
<name>A0A1H4QXF1_9MICO</name>
<dbReference type="EMBL" id="FNRY01000001">
    <property type="protein sequence ID" value="SEC24305.1"/>
    <property type="molecule type" value="Genomic_DNA"/>
</dbReference>
<dbReference type="STRING" id="640635.SAMN04489806_2944"/>
<evidence type="ECO:0000256" key="1">
    <source>
        <dbReference type="ARBA" id="ARBA00023015"/>
    </source>
</evidence>
<dbReference type="Gene3D" id="1.10.357.10">
    <property type="entry name" value="Tetracycline Repressor, domain 2"/>
    <property type="match status" value="1"/>
</dbReference>
<dbReference type="PROSITE" id="PS50977">
    <property type="entry name" value="HTH_TETR_2"/>
    <property type="match status" value="1"/>
</dbReference>
<dbReference type="Proteomes" id="UP000199183">
    <property type="component" value="Unassembled WGS sequence"/>
</dbReference>
<keyword evidence="3" id="KW-0804">Transcription</keyword>
<reference evidence="6 7" key="1">
    <citation type="submission" date="2016-10" db="EMBL/GenBank/DDBJ databases">
        <authorList>
            <person name="de Groot N.N."/>
        </authorList>
    </citation>
    <scope>NUCLEOTIDE SEQUENCE [LARGE SCALE GENOMIC DNA]</scope>
    <source>
        <strain evidence="6 7">DSM 21799</strain>
    </source>
</reference>
<evidence type="ECO:0000256" key="3">
    <source>
        <dbReference type="ARBA" id="ARBA00023163"/>
    </source>
</evidence>
<dbReference type="GO" id="GO:0003700">
    <property type="term" value="F:DNA-binding transcription factor activity"/>
    <property type="evidence" value="ECO:0007669"/>
    <property type="project" value="TreeGrafter"/>
</dbReference>
<evidence type="ECO:0000256" key="2">
    <source>
        <dbReference type="ARBA" id="ARBA00023125"/>
    </source>
</evidence>
<feature type="domain" description="HTH tetR-type" evidence="5">
    <location>
        <begin position="30"/>
        <end position="90"/>
    </location>
</feature>
<dbReference type="AlphaFoldDB" id="A0A1H4QXF1"/>
<evidence type="ECO:0000313" key="7">
    <source>
        <dbReference type="Proteomes" id="UP000199183"/>
    </source>
</evidence>
<gene>
    <name evidence="6" type="ORF">SAMN04489806_2944</name>
</gene>
<protein>
    <submittedName>
        <fullName evidence="6">Regulatory protein, tetR family</fullName>
    </submittedName>
</protein>
<evidence type="ECO:0000256" key="4">
    <source>
        <dbReference type="PROSITE-ProRule" id="PRU00335"/>
    </source>
</evidence>
<evidence type="ECO:0000313" key="6">
    <source>
        <dbReference type="EMBL" id="SEC24305.1"/>
    </source>
</evidence>
<sequence length="219" mass="24237">MNVDSLTNFLTIEYADASLLRNSPQQNRSRQSLETILQVCGQLIDESGHAGVTTAEVAKRADIAIGTVYRFFPDRIALMLGVYDYMLARYVQIALDAFAEKPAETWQGAFATLVESTVVARRTIPGYKATHYRILADDENQGKYQERTRAYVDAVVGLLSQYEGVPSGEAWWARVGVAIELSRTLQRLAFDDSPEGDPGLLEEAVRVPVDYLSSHSADA</sequence>
<dbReference type="SUPFAM" id="SSF46689">
    <property type="entry name" value="Homeodomain-like"/>
    <property type="match status" value="1"/>
</dbReference>
<organism evidence="6 7">
    <name type="scientific">Paramicrobacterium humi</name>
    <dbReference type="NCBI Taxonomy" id="640635"/>
    <lineage>
        <taxon>Bacteria</taxon>
        <taxon>Bacillati</taxon>
        <taxon>Actinomycetota</taxon>
        <taxon>Actinomycetes</taxon>
        <taxon>Micrococcales</taxon>
        <taxon>Microbacteriaceae</taxon>
        <taxon>Paramicrobacterium</taxon>
    </lineage>
</organism>
<accession>A0A1H4QXF1</accession>
<keyword evidence="1" id="KW-0805">Transcription regulation</keyword>
<dbReference type="Pfam" id="PF00440">
    <property type="entry name" value="TetR_N"/>
    <property type="match status" value="1"/>
</dbReference>
<dbReference type="InterPro" id="IPR009057">
    <property type="entry name" value="Homeodomain-like_sf"/>
</dbReference>
<dbReference type="InterPro" id="IPR001647">
    <property type="entry name" value="HTH_TetR"/>
</dbReference>
<evidence type="ECO:0000259" key="5">
    <source>
        <dbReference type="PROSITE" id="PS50977"/>
    </source>
</evidence>
<feature type="DNA-binding region" description="H-T-H motif" evidence="4">
    <location>
        <begin position="53"/>
        <end position="72"/>
    </location>
</feature>
<dbReference type="InterPro" id="IPR050109">
    <property type="entry name" value="HTH-type_TetR-like_transc_reg"/>
</dbReference>
<proteinExistence type="predicted"/>
<dbReference type="PANTHER" id="PTHR30055:SF234">
    <property type="entry name" value="HTH-TYPE TRANSCRIPTIONAL REGULATOR BETI"/>
    <property type="match status" value="1"/>
</dbReference>
<keyword evidence="2 4" id="KW-0238">DNA-binding</keyword>